<gene>
    <name evidence="1" type="ORF">BCR36DRAFT_450310</name>
</gene>
<reference evidence="1 2" key="1">
    <citation type="submission" date="2016-08" db="EMBL/GenBank/DDBJ databases">
        <title>Genomes of anaerobic fungi encode conserved fungal cellulosomes for biomass hydrolysis.</title>
        <authorList>
            <consortium name="DOE Joint Genome Institute"/>
            <person name="Haitjema C.H."/>
            <person name="Gilmore S.P."/>
            <person name="Henske J.K."/>
            <person name="Solomon K.V."/>
            <person name="De Groot R."/>
            <person name="Kuo A."/>
            <person name="Mondo S.J."/>
            <person name="Salamov A.A."/>
            <person name="Labutti K."/>
            <person name="Zhao Z."/>
            <person name="Chiniquy J."/>
            <person name="Barry K."/>
            <person name="Brewer H.M."/>
            <person name="Purvine S.O."/>
            <person name="Wright A.T."/>
            <person name="Boxma B."/>
            <person name="Van Alen T."/>
            <person name="Hackstein J.H."/>
            <person name="Baker S.E."/>
            <person name="Grigoriev I.V."/>
            <person name="O'Malley M.A."/>
        </authorList>
    </citation>
    <scope>NUCLEOTIDE SEQUENCE [LARGE SCALE GENOMIC DNA]</scope>
    <source>
        <strain evidence="2">finn</strain>
    </source>
</reference>
<dbReference type="Proteomes" id="UP000193719">
    <property type="component" value="Unassembled WGS sequence"/>
</dbReference>
<evidence type="ECO:0000313" key="1">
    <source>
        <dbReference type="EMBL" id="ORX49665.1"/>
    </source>
</evidence>
<dbReference type="InterPro" id="IPR006553">
    <property type="entry name" value="Leu-rich_rpt_Cys-con_subtyp"/>
</dbReference>
<proteinExistence type="predicted"/>
<dbReference type="OrthoDB" id="2110601at2759"/>
<dbReference type="InterPro" id="IPR032675">
    <property type="entry name" value="LRR_dom_sf"/>
</dbReference>
<organism evidence="1 2">
    <name type="scientific">Piromyces finnis</name>
    <dbReference type="NCBI Taxonomy" id="1754191"/>
    <lineage>
        <taxon>Eukaryota</taxon>
        <taxon>Fungi</taxon>
        <taxon>Fungi incertae sedis</taxon>
        <taxon>Chytridiomycota</taxon>
        <taxon>Chytridiomycota incertae sedis</taxon>
        <taxon>Neocallimastigomycetes</taxon>
        <taxon>Neocallimastigales</taxon>
        <taxon>Neocallimastigaceae</taxon>
        <taxon>Piromyces</taxon>
    </lineage>
</organism>
<evidence type="ECO:0008006" key="3">
    <source>
        <dbReference type="Google" id="ProtNLM"/>
    </source>
</evidence>
<keyword evidence="2" id="KW-1185">Reference proteome</keyword>
<dbReference type="STRING" id="1754191.A0A1Y1V9G8"/>
<protein>
    <recommendedName>
        <fullName evidence="3">RNI-like protein</fullName>
    </recommendedName>
</protein>
<dbReference type="EMBL" id="MCFH01000023">
    <property type="protein sequence ID" value="ORX49665.1"/>
    <property type="molecule type" value="Genomic_DNA"/>
</dbReference>
<comment type="caution">
    <text evidence="1">The sequence shown here is derived from an EMBL/GenBank/DDBJ whole genome shotgun (WGS) entry which is preliminary data.</text>
</comment>
<evidence type="ECO:0000313" key="2">
    <source>
        <dbReference type="Proteomes" id="UP000193719"/>
    </source>
</evidence>
<dbReference type="SUPFAM" id="SSF52047">
    <property type="entry name" value="RNI-like"/>
    <property type="match status" value="1"/>
</dbReference>
<dbReference type="SMART" id="SM00367">
    <property type="entry name" value="LRR_CC"/>
    <property type="match status" value="3"/>
</dbReference>
<sequence>MKNEVDNLFNNVEKELNNQHFIQFSQLTYLDFKGCHNLSNDFICTLVEKSTFLRHLRLHNITDINHQIFDKILIHCPYMTSLSLSQCCSITDDMVINFLKRKEESDYSGDALTFLCLSNNILLTEKTIEAIALYAKQLISLDISGLSLQFTNKNDYLVKEILLNCPKLTNVIITPIKWKDFQKSMNKNIYSNTATNNENNSKLTLNESILKTTDSNEFLMNSTSETYSLNSIINNNIPTKTDYIFSNKLLYYIFCHYTQNKNIFDAMY</sequence>
<dbReference type="AlphaFoldDB" id="A0A1Y1V9G8"/>
<dbReference type="Gene3D" id="3.80.10.10">
    <property type="entry name" value="Ribonuclease Inhibitor"/>
    <property type="match status" value="1"/>
</dbReference>
<reference evidence="1 2" key="2">
    <citation type="submission" date="2016-08" db="EMBL/GenBank/DDBJ databases">
        <title>Pervasive Adenine N6-methylation of Active Genes in Fungi.</title>
        <authorList>
            <consortium name="DOE Joint Genome Institute"/>
            <person name="Mondo S.J."/>
            <person name="Dannebaum R.O."/>
            <person name="Kuo R.C."/>
            <person name="Labutti K."/>
            <person name="Haridas S."/>
            <person name="Kuo A."/>
            <person name="Salamov A."/>
            <person name="Ahrendt S.R."/>
            <person name="Lipzen A."/>
            <person name="Sullivan W."/>
            <person name="Andreopoulos W.B."/>
            <person name="Clum A."/>
            <person name="Lindquist E."/>
            <person name="Daum C."/>
            <person name="Ramamoorthy G.K."/>
            <person name="Gryganskyi A."/>
            <person name="Culley D."/>
            <person name="Magnuson J.K."/>
            <person name="James T.Y."/>
            <person name="O'Malley M.A."/>
            <person name="Stajich J.E."/>
            <person name="Spatafora J.W."/>
            <person name="Visel A."/>
            <person name="Grigoriev I.V."/>
        </authorList>
    </citation>
    <scope>NUCLEOTIDE SEQUENCE [LARGE SCALE GENOMIC DNA]</scope>
    <source>
        <strain evidence="2">finn</strain>
    </source>
</reference>
<name>A0A1Y1V9G8_9FUNG</name>
<accession>A0A1Y1V9G8</accession>